<dbReference type="EMBL" id="JRLF01000012">
    <property type="protein sequence ID" value="KQB39845.1"/>
    <property type="molecule type" value="Genomic_DNA"/>
</dbReference>
<gene>
    <name evidence="2" type="ORF">RC62_1539</name>
</gene>
<reference evidence="2 3" key="1">
    <citation type="submission" date="2014-09" db="EMBL/GenBank/DDBJ databases">
        <title>Genome sequence of Flavobacterium aquidurense RC62.</title>
        <authorList>
            <person name="Kim J.F."/>
            <person name="Kwak M.-J."/>
        </authorList>
    </citation>
    <scope>NUCLEOTIDE SEQUENCE [LARGE SCALE GENOMIC DNA]</scope>
    <source>
        <strain evidence="2 3">RC62</strain>
    </source>
</reference>
<keyword evidence="1" id="KW-0732">Signal</keyword>
<dbReference type="AlphaFoldDB" id="A0A0Q0RSZ8"/>
<proteinExistence type="predicted"/>
<evidence type="ECO:0000256" key="1">
    <source>
        <dbReference type="SAM" id="SignalP"/>
    </source>
</evidence>
<organism evidence="2 3">
    <name type="scientific">Flavobacterium aquidurense</name>
    <dbReference type="NCBI Taxonomy" id="362413"/>
    <lineage>
        <taxon>Bacteria</taxon>
        <taxon>Pseudomonadati</taxon>
        <taxon>Bacteroidota</taxon>
        <taxon>Flavobacteriia</taxon>
        <taxon>Flavobacteriales</taxon>
        <taxon>Flavobacteriaceae</taxon>
        <taxon>Flavobacterium</taxon>
    </lineage>
</organism>
<name>A0A0Q0RSZ8_9FLAO</name>
<feature type="chain" id="PRO_5006183606" evidence="1">
    <location>
        <begin position="24"/>
        <end position="82"/>
    </location>
</feature>
<protein>
    <submittedName>
        <fullName evidence="2">Uncharacterized protein</fullName>
    </submittedName>
</protein>
<evidence type="ECO:0000313" key="3">
    <source>
        <dbReference type="Proteomes" id="UP000050443"/>
    </source>
</evidence>
<accession>A0A0Q0RSZ8</accession>
<dbReference type="STRING" id="362413.RC62_1539"/>
<evidence type="ECO:0000313" key="2">
    <source>
        <dbReference type="EMBL" id="KQB39845.1"/>
    </source>
</evidence>
<dbReference type="PATRIC" id="fig|362413.3.peg.1501"/>
<sequence>MPIATAILAMAGAFATTSMQSSASAFQLKTGFVLEPSGECNIAVACSDIPSSQVCRLSYPIGDQAFQKTPITGNCNTVLWRP</sequence>
<feature type="signal peptide" evidence="1">
    <location>
        <begin position="1"/>
        <end position="23"/>
    </location>
</feature>
<dbReference type="Proteomes" id="UP000050443">
    <property type="component" value="Unassembled WGS sequence"/>
</dbReference>
<comment type="caution">
    <text evidence="2">The sequence shown here is derived from an EMBL/GenBank/DDBJ whole genome shotgun (WGS) entry which is preliminary data.</text>
</comment>